<keyword evidence="2" id="KW-0723">Serine/threonine-protein kinase</keyword>
<dbReference type="PANTHER" id="PTHR43289">
    <property type="entry name" value="MITOGEN-ACTIVATED PROTEIN KINASE KINASE KINASE 20-RELATED"/>
    <property type="match status" value="1"/>
</dbReference>
<feature type="transmembrane region" description="Helical" evidence="8">
    <location>
        <begin position="522"/>
        <end position="543"/>
    </location>
</feature>
<dbReference type="EC" id="2.7.11.1" evidence="1"/>
<evidence type="ECO:0000259" key="9">
    <source>
        <dbReference type="PROSITE" id="PS50011"/>
    </source>
</evidence>
<feature type="region of interest" description="Disordered" evidence="7">
    <location>
        <begin position="1"/>
        <end position="32"/>
    </location>
</feature>
<dbReference type="PROSITE" id="PS50011">
    <property type="entry name" value="PROTEIN_KINASE_DOM"/>
    <property type="match status" value="1"/>
</dbReference>
<protein>
    <recommendedName>
        <fullName evidence="1">non-specific serine/threonine protein kinase</fullName>
        <ecNumber evidence="1">2.7.11.1</ecNumber>
    </recommendedName>
</protein>
<dbReference type="SUPFAM" id="SSF56112">
    <property type="entry name" value="Protein kinase-like (PK-like)"/>
    <property type="match status" value="1"/>
</dbReference>
<evidence type="ECO:0000313" key="10">
    <source>
        <dbReference type="EMBL" id="QDT59543.1"/>
    </source>
</evidence>
<dbReference type="PANTHER" id="PTHR43289:SF6">
    <property type="entry name" value="SERINE_THREONINE-PROTEIN KINASE NEKL-3"/>
    <property type="match status" value="1"/>
</dbReference>
<dbReference type="SMART" id="SM00220">
    <property type="entry name" value="S_TKc"/>
    <property type="match status" value="1"/>
</dbReference>
<evidence type="ECO:0000256" key="8">
    <source>
        <dbReference type="SAM" id="Phobius"/>
    </source>
</evidence>
<sequence>MSQQDPSDDVPVSGSAEGSLETGDKAGEASDAPSFDSVLTRYFDQVDGGQDPDPATFVKQYPQHQAELRSFFRNHFWMAGEELPEPASLCGQTIGSYQVISELARGGMGVVYRAKQNELHRDVAIKVISTGVLAGDEERQRFRQEAEAVAKLDHPGIIAIYDIGQWNGHEYYSMPLIEGPSLNQFVGDLSLSQEDAARMVRDIARAVGQAHQVGIVHRDLKPENVLIKENDCPVVVDFGLAKWQRDGATLTRTGQLLGTPHYMSPEQARAADDVGASADIYSLGAILFALLTGVPPHQGENTAEILNSVLCDDPFPPRSHDPGIARDLDAICMQAMSREPERRYQSGTELADELDRFLDGEPVSAGNRKNLFRNLASAFNKDTHGKQFQPWHTTLMILGSIIFATHLTIFGLIQLGAPHVLAYWVPRALMFLSIAGTIYHVRGGTISPRRNAERPVWSIWIGYLSALAVINVLIMISDVPQVTMFPLACALSGFAFIAMAGHIWAGSALIGVVFFLMSPLAIWYPEFSPLMFGSLYFFATFALSRHYRRASRKAALSTMGTPRSSAKVDNYAVTPKQ</sequence>
<keyword evidence="8" id="KW-1133">Transmembrane helix</keyword>
<dbReference type="InterPro" id="IPR000719">
    <property type="entry name" value="Prot_kinase_dom"/>
</dbReference>
<dbReference type="Gene3D" id="3.30.200.20">
    <property type="entry name" value="Phosphorylase Kinase, domain 1"/>
    <property type="match status" value="1"/>
</dbReference>
<dbReference type="RefSeq" id="WP_145271500.1">
    <property type="nucleotide sequence ID" value="NZ_CP036272.1"/>
</dbReference>
<keyword evidence="3 10" id="KW-0808">Transferase</keyword>
<dbReference type="GO" id="GO:0005524">
    <property type="term" value="F:ATP binding"/>
    <property type="evidence" value="ECO:0007669"/>
    <property type="project" value="UniProtKB-KW"/>
</dbReference>
<feature type="transmembrane region" description="Helical" evidence="8">
    <location>
        <begin position="488"/>
        <end position="516"/>
    </location>
</feature>
<dbReference type="OrthoDB" id="6111975at2"/>
<evidence type="ECO:0000256" key="6">
    <source>
        <dbReference type="ARBA" id="ARBA00022840"/>
    </source>
</evidence>
<reference evidence="10 11" key="1">
    <citation type="submission" date="2019-02" db="EMBL/GenBank/DDBJ databases">
        <title>Deep-cultivation of Planctomycetes and their phenomic and genomic characterization uncovers novel biology.</title>
        <authorList>
            <person name="Wiegand S."/>
            <person name="Jogler M."/>
            <person name="Boedeker C."/>
            <person name="Pinto D."/>
            <person name="Vollmers J."/>
            <person name="Rivas-Marin E."/>
            <person name="Kohn T."/>
            <person name="Peeters S.H."/>
            <person name="Heuer A."/>
            <person name="Rast P."/>
            <person name="Oberbeckmann S."/>
            <person name="Bunk B."/>
            <person name="Jeske O."/>
            <person name="Meyerdierks A."/>
            <person name="Storesund J.E."/>
            <person name="Kallscheuer N."/>
            <person name="Luecker S."/>
            <person name="Lage O.M."/>
            <person name="Pohl T."/>
            <person name="Merkel B.J."/>
            <person name="Hornburger P."/>
            <person name="Mueller R.-W."/>
            <person name="Bruemmer F."/>
            <person name="Labrenz M."/>
            <person name="Spormann A.M."/>
            <person name="Op den Camp H."/>
            <person name="Overmann J."/>
            <person name="Amann R."/>
            <person name="Jetten M.S.M."/>
            <person name="Mascher T."/>
            <person name="Medema M.H."/>
            <person name="Devos D.P."/>
            <person name="Kaster A.-K."/>
            <person name="Ovreas L."/>
            <person name="Rohde M."/>
            <person name="Galperin M.Y."/>
            <person name="Jogler C."/>
        </authorList>
    </citation>
    <scope>NUCLEOTIDE SEQUENCE [LARGE SCALE GENOMIC DNA]</scope>
    <source>
        <strain evidence="10 11">SV_7m_r</strain>
    </source>
</reference>
<name>A0A517STZ3_9BACT</name>
<feature type="domain" description="Protein kinase" evidence="9">
    <location>
        <begin position="97"/>
        <end position="358"/>
    </location>
</feature>
<dbReference type="InterPro" id="IPR008271">
    <property type="entry name" value="Ser/Thr_kinase_AS"/>
</dbReference>
<evidence type="ECO:0000256" key="2">
    <source>
        <dbReference type="ARBA" id="ARBA00022527"/>
    </source>
</evidence>
<dbReference type="InterPro" id="IPR011009">
    <property type="entry name" value="Kinase-like_dom_sf"/>
</dbReference>
<evidence type="ECO:0000256" key="5">
    <source>
        <dbReference type="ARBA" id="ARBA00022777"/>
    </source>
</evidence>
<dbReference type="AlphaFoldDB" id="A0A517STZ3"/>
<dbReference type="CDD" id="cd14014">
    <property type="entry name" value="STKc_PknB_like"/>
    <property type="match status" value="1"/>
</dbReference>
<keyword evidence="6" id="KW-0067">ATP-binding</keyword>
<evidence type="ECO:0000256" key="1">
    <source>
        <dbReference type="ARBA" id="ARBA00012513"/>
    </source>
</evidence>
<feature type="transmembrane region" description="Helical" evidence="8">
    <location>
        <begin position="459"/>
        <end position="476"/>
    </location>
</feature>
<keyword evidence="8" id="KW-0472">Membrane</keyword>
<evidence type="ECO:0000256" key="7">
    <source>
        <dbReference type="SAM" id="MobiDB-lite"/>
    </source>
</evidence>
<evidence type="ECO:0000256" key="3">
    <source>
        <dbReference type="ARBA" id="ARBA00022679"/>
    </source>
</evidence>
<feature type="transmembrane region" description="Helical" evidence="8">
    <location>
        <begin position="391"/>
        <end position="413"/>
    </location>
</feature>
<gene>
    <name evidence="10" type="primary">pknB_7</name>
    <name evidence="10" type="ORF">SV7mr_20510</name>
</gene>
<dbReference type="GO" id="GO:0004674">
    <property type="term" value="F:protein serine/threonine kinase activity"/>
    <property type="evidence" value="ECO:0007669"/>
    <property type="project" value="UniProtKB-KW"/>
</dbReference>
<dbReference type="Gene3D" id="1.10.510.10">
    <property type="entry name" value="Transferase(Phosphotransferase) domain 1"/>
    <property type="match status" value="1"/>
</dbReference>
<proteinExistence type="predicted"/>
<dbReference type="Pfam" id="PF00069">
    <property type="entry name" value="Pkinase"/>
    <property type="match status" value="1"/>
</dbReference>
<dbReference type="FunFam" id="1.10.510.10:FF:000021">
    <property type="entry name" value="Serine/threonine protein kinase"/>
    <property type="match status" value="1"/>
</dbReference>
<feature type="transmembrane region" description="Helical" evidence="8">
    <location>
        <begin position="420"/>
        <end position="439"/>
    </location>
</feature>
<keyword evidence="4" id="KW-0547">Nucleotide-binding</keyword>
<keyword evidence="8" id="KW-0812">Transmembrane</keyword>
<keyword evidence="11" id="KW-1185">Reference proteome</keyword>
<dbReference type="EMBL" id="CP036272">
    <property type="protein sequence ID" value="QDT59543.1"/>
    <property type="molecule type" value="Genomic_DNA"/>
</dbReference>
<evidence type="ECO:0000313" key="11">
    <source>
        <dbReference type="Proteomes" id="UP000315003"/>
    </source>
</evidence>
<accession>A0A517STZ3</accession>
<organism evidence="10 11">
    <name type="scientific">Stieleria bergensis</name>
    <dbReference type="NCBI Taxonomy" id="2528025"/>
    <lineage>
        <taxon>Bacteria</taxon>
        <taxon>Pseudomonadati</taxon>
        <taxon>Planctomycetota</taxon>
        <taxon>Planctomycetia</taxon>
        <taxon>Pirellulales</taxon>
        <taxon>Pirellulaceae</taxon>
        <taxon>Stieleria</taxon>
    </lineage>
</organism>
<dbReference type="Proteomes" id="UP000315003">
    <property type="component" value="Chromosome"/>
</dbReference>
<dbReference type="PROSITE" id="PS00108">
    <property type="entry name" value="PROTEIN_KINASE_ST"/>
    <property type="match status" value="1"/>
</dbReference>
<keyword evidence="5 10" id="KW-0418">Kinase</keyword>
<evidence type="ECO:0000256" key="4">
    <source>
        <dbReference type="ARBA" id="ARBA00022741"/>
    </source>
</evidence>